<evidence type="ECO:0000259" key="4">
    <source>
        <dbReference type="Pfam" id="PF22422"/>
    </source>
</evidence>
<dbReference type="GO" id="GO:0009311">
    <property type="term" value="P:oligosaccharide metabolic process"/>
    <property type="evidence" value="ECO:0007669"/>
    <property type="project" value="InterPro"/>
</dbReference>
<name>A0A418KG79_9ACTN</name>
<dbReference type="PANTHER" id="PTHR10412">
    <property type="entry name" value="MANNOSYL-OLIGOSACCHARIDE GLUCOSIDASE"/>
    <property type="match status" value="1"/>
</dbReference>
<gene>
    <name evidence="5" type="ORF">DY240_31150</name>
</gene>
<dbReference type="Gene3D" id="1.50.10.10">
    <property type="match status" value="1"/>
</dbReference>
<evidence type="ECO:0000256" key="2">
    <source>
        <dbReference type="ARBA" id="ARBA00022801"/>
    </source>
</evidence>
<accession>A0A418KG79</accession>
<dbReference type="Pfam" id="PF22422">
    <property type="entry name" value="MGH1-like_GH"/>
    <property type="match status" value="1"/>
</dbReference>
<dbReference type="OrthoDB" id="9781878at2"/>
<dbReference type="GO" id="GO:0006487">
    <property type="term" value="P:protein N-linked glycosylation"/>
    <property type="evidence" value="ECO:0007669"/>
    <property type="project" value="TreeGrafter"/>
</dbReference>
<comment type="caution">
    <text evidence="5">The sequence shown here is derived from an EMBL/GenBank/DDBJ whole genome shotgun (WGS) entry which is preliminary data.</text>
</comment>
<evidence type="ECO:0000256" key="1">
    <source>
        <dbReference type="ARBA" id="ARBA00010833"/>
    </source>
</evidence>
<dbReference type="RefSeq" id="WP_119663526.1">
    <property type="nucleotide sequence ID" value="NZ_QUAL01000441.1"/>
</dbReference>
<comment type="similarity">
    <text evidence="1">Belongs to the glycosyl hydrolase 63 family.</text>
</comment>
<dbReference type="Proteomes" id="UP000284057">
    <property type="component" value="Unassembled WGS sequence"/>
</dbReference>
<keyword evidence="6" id="KW-1185">Reference proteome</keyword>
<dbReference type="AlphaFoldDB" id="A0A418KG79"/>
<dbReference type="InterPro" id="IPR004888">
    <property type="entry name" value="Glycoside_hydrolase_63"/>
</dbReference>
<evidence type="ECO:0000313" key="6">
    <source>
        <dbReference type="Proteomes" id="UP000284057"/>
    </source>
</evidence>
<dbReference type="EMBL" id="QUAL01000441">
    <property type="protein sequence ID" value="RIQ10843.1"/>
    <property type="molecule type" value="Genomic_DNA"/>
</dbReference>
<dbReference type="PANTHER" id="PTHR10412:SF11">
    <property type="entry name" value="MANNOSYL-OLIGOSACCHARIDE GLUCOSIDASE"/>
    <property type="match status" value="1"/>
</dbReference>
<keyword evidence="3" id="KW-0326">Glycosidase</keyword>
<dbReference type="InterPro" id="IPR008928">
    <property type="entry name" value="6-hairpin_glycosidase_sf"/>
</dbReference>
<dbReference type="GO" id="GO:0004573">
    <property type="term" value="F:Glc3Man9GlcNAc2 oligosaccharide glucosidase activity"/>
    <property type="evidence" value="ECO:0007669"/>
    <property type="project" value="InterPro"/>
</dbReference>
<evidence type="ECO:0000256" key="3">
    <source>
        <dbReference type="ARBA" id="ARBA00023295"/>
    </source>
</evidence>
<protein>
    <recommendedName>
        <fullName evidence="4">Mannosylglycerate hydrolase MGH1-like glycoside hydrolase domain-containing protein</fullName>
    </recommendedName>
</protein>
<dbReference type="InterPro" id="IPR012341">
    <property type="entry name" value="6hp_glycosidase-like_sf"/>
</dbReference>
<dbReference type="SUPFAM" id="SSF48208">
    <property type="entry name" value="Six-hairpin glycosidases"/>
    <property type="match status" value="1"/>
</dbReference>
<evidence type="ECO:0000313" key="5">
    <source>
        <dbReference type="EMBL" id="RIQ10843.1"/>
    </source>
</evidence>
<keyword evidence="2" id="KW-0378">Hydrolase</keyword>
<proteinExistence type="inferred from homology"/>
<dbReference type="InterPro" id="IPR054491">
    <property type="entry name" value="MGH1-like_GH"/>
</dbReference>
<reference evidence="5 6" key="1">
    <citation type="submission" date="2018-09" db="EMBL/GenBank/DDBJ databases">
        <title>Isolation, diversity and antifungal activity of actinobacteria from wheat.</title>
        <authorList>
            <person name="Han C."/>
        </authorList>
    </citation>
    <scope>NUCLEOTIDE SEQUENCE [LARGE SCALE GENOMIC DNA]</scope>
    <source>
        <strain evidence="5 6">NEAU-YY265</strain>
    </source>
</reference>
<feature type="domain" description="Mannosylglycerate hydrolase MGH1-like glycoside hydrolase" evidence="4">
    <location>
        <begin position="250"/>
        <end position="589"/>
    </location>
</feature>
<organism evidence="5 6">
    <name type="scientific">Jiangella rhizosphaerae</name>
    <dbReference type="NCBI Taxonomy" id="2293569"/>
    <lineage>
        <taxon>Bacteria</taxon>
        <taxon>Bacillati</taxon>
        <taxon>Actinomycetota</taxon>
        <taxon>Actinomycetes</taxon>
        <taxon>Jiangellales</taxon>
        <taxon>Jiangellaceae</taxon>
        <taxon>Jiangella</taxon>
    </lineage>
</organism>
<sequence>MIEEVAPEYRAVQRRLARGWNTWDTRSLLSQVRLPDAVLVSLGLKEYYRGTTLRHVQLGRREEDAETVTLGPHAVDGSYTELTVEWRGVTLRVRSAHAGDDLVLLVEPLTNQPKSACLTVAVAYAWNAPGAVRREGDSVVAESAAGATPVFATAPSVTDPYTDVDTPHLVLELTGPVGISTGRRRPMAEIESIIVGQLTRLERATSADVHRAIIRDAIAWNTIYEPAGARVVTTVSRLWNVGKRGGFALFCWDAFFGALLAGTVSADLAYANAMEMLAEATPEGFVPNVAQGTGRKTFDGSQPPVGALACWELYRAHGDAWFLRAAFPRLLAWNRWWWRVRRSGELLALGSTSFVPDVPSPQDVPRIHQHFGATCESGCDDHPVFADVPFDAASSLLRAHDIGLNSEYILDCELLAKMAAELGAEPERRELEDRRAAVTTAVRDRLWDDGDRIFRSHFSDTGRPTAYLSPMSFYPMLAGIAGPDQIRALMAHLRDPEEFGGQWAVPVTPRNDGRDVQGYWAGRVWPPVNLLVYLGLLRSGRTEDRQWLAERSAALVVREWELHRHVHENYSAVTGNGCDFPDSEPFYSWGALLSLIPLIEDGRVPYFADWR</sequence>